<name>A0AAE5C5Q0_9HYPH</name>
<evidence type="ECO:0000313" key="2">
    <source>
        <dbReference type="Proteomes" id="UP000661163"/>
    </source>
</evidence>
<dbReference type="AlphaFoldDB" id="A0AAE5C5Q0"/>
<sequence>MPGTAANPVVLDPFRTIIEVGWNFVTHIAIKVSAGIDDLGGHTSTHLDVPNYEDITTTIPDADWGTIWRIVPADYIAELLFVGSDAFESRYLQLAGKDIHTASAWKKDSALPEGGSWIGLSEEDYTYSGLPDMEASGSVDIQALTNTEAYTPFPQAGWQDEPGGTGGGMHIPGDETKIFDMVPNPTLRFYTNAIWTDGPYWARGPGSSKGYGGYTGHVETDIINKVFSDALLTVTYKNQHYRPVATYFVPDPAEPDLWVLLKKQTS</sequence>
<reference evidence="1 2" key="1">
    <citation type="submission" date="2019-12" db="EMBL/GenBank/DDBJ databases">
        <title>Rhizobium genotypes associated with high levels of biological nitrogen fixation by grain legumes in a temperate-maritime cropping system.</title>
        <authorList>
            <person name="Maluk M."/>
            <person name="Francesc Ferrando Molina F."/>
            <person name="Lopez Del Egido L."/>
            <person name="Lafos M."/>
            <person name="Langarica-Fuentes A."/>
            <person name="Gebre Yohannes G."/>
            <person name="Young M.W."/>
            <person name="Martin P."/>
            <person name="Gantlett R."/>
            <person name="Kenicer G."/>
            <person name="Hawes C."/>
            <person name="Begg G.S."/>
            <person name="Quilliam R.S."/>
            <person name="Squire G.R."/>
            <person name="Poole P.S."/>
            <person name="Young P.W."/>
            <person name="Iannetta P.M."/>
            <person name="James E.K."/>
        </authorList>
    </citation>
    <scope>NUCLEOTIDE SEQUENCE [LARGE SCALE GENOMIC DNA]</scope>
    <source>
        <strain evidence="1 2">JHI985</strain>
    </source>
</reference>
<organism evidence="1 2">
    <name type="scientific">Rhizobium ruizarguesonis</name>
    <dbReference type="NCBI Taxonomy" id="2081791"/>
    <lineage>
        <taxon>Bacteria</taxon>
        <taxon>Pseudomonadati</taxon>
        <taxon>Pseudomonadota</taxon>
        <taxon>Alphaproteobacteria</taxon>
        <taxon>Hyphomicrobiales</taxon>
        <taxon>Rhizobiaceae</taxon>
        <taxon>Rhizobium/Agrobacterium group</taxon>
        <taxon>Rhizobium</taxon>
    </lineage>
</organism>
<accession>A0AAE5C5Q0</accession>
<evidence type="ECO:0008006" key="3">
    <source>
        <dbReference type="Google" id="ProtNLM"/>
    </source>
</evidence>
<evidence type="ECO:0000313" key="1">
    <source>
        <dbReference type="EMBL" id="NEI52724.1"/>
    </source>
</evidence>
<dbReference type="RefSeq" id="WP_164566570.1">
    <property type="nucleotide sequence ID" value="NZ_WUFC01000046.1"/>
</dbReference>
<dbReference type="EMBL" id="WUFC01000046">
    <property type="protein sequence ID" value="NEI52724.1"/>
    <property type="molecule type" value="Genomic_DNA"/>
</dbReference>
<comment type="caution">
    <text evidence="1">The sequence shown here is derived from an EMBL/GenBank/DDBJ whole genome shotgun (WGS) entry which is preliminary data.</text>
</comment>
<proteinExistence type="predicted"/>
<dbReference type="Proteomes" id="UP000661163">
    <property type="component" value="Unassembled WGS sequence"/>
</dbReference>
<gene>
    <name evidence="1" type="ORF">GR217_34460</name>
</gene>
<protein>
    <recommendedName>
        <fullName evidence="3">Cyclase</fullName>
    </recommendedName>
</protein>